<dbReference type="Proteomes" id="UP000199527">
    <property type="component" value="Unassembled WGS sequence"/>
</dbReference>
<accession>A0A1G8REY3</accession>
<organism evidence="7 8">
    <name type="scientific">Ferrimonas sediminum</name>
    <dbReference type="NCBI Taxonomy" id="718193"/>
    <lineage>
        <taxon>Bacteria</taxon>
        <taxon>Pseudomonadati</taxon>
        <taxon>Pseudomonadota</taxon>
        <taxon>Gammaproteobacteria</taxon>
        <taxon>Alteromonadales</taxon>
        <taxon>Ferrimonadaceae</taxon>
        <taxon>Ferrimonas</taxon>
    </lineage>
</organism>
<dbReference type="PANTHER" id="PTHR31885:SF6">
    <property type="entry name" value="GH04784P"/>
    <property type="match status" value="1"/>
</dbReference>
<evidence type="ECO:0000256" key="1">
    <source>
        <dbReference type="ARBA" id="ARBA00004141"/>
    </source>
</evidence>
<feature type="transmembrane region" description="Helical" evidence="6">
    <location>
        <begin position="79"/>
        <end position="98"/>
    </location>
</feature>
<sequence>MNQSRWLLTGAFACAVAYTLTEAWRPYPFSYLLKALPALLLAVYCHGQLPRRDSAPWAIALLAAAIGDIFLDFGHYSHLHPGLAAFAVTQLGLCWLFWRRPAIRPPWQWLGMPVGTVIFLWLLWPFFDWRAPFIGLYSLLLTAMVMGALRANLNPATQAGAVLFLLSDSLIAFDTFYWHSQPGMSAIFISYFAALGLLVTGWVSAHRNETGTERPPTRSTGAPAHR</sequence>
<keyword evidence="5 6" id="KW-0472">Membrane</keyword>
<feature type="transmembrane region" description="Helical" evidence="6">
    <location>
        <begin position="160"/>
        <end position="178"/>
    </location>
</feature>
<dbReference type="Pfam" id="PF07947">
    <property type="entry name" value="YhhN"/>
    <property type="match status" value="1"/>
</dbReference>
<name>A0A1G8REY3_9GAMM</name>
<comment type="similarity">
    <text evidence="2">Belongs to the TMEM86 family.</text>
</comment>
<reference evidence="8" key="1">
    <citation type="submission" date="2016-10" db="EMBL/GenBank/DDBJ databases">
        <authorList>
            <person name="Varghese N."/>
            <person name="Submissions S."/>
        </authorList>
    </citation>
    <scope>NUCLEOTIDE SEQUENCE [LARGE SCALE GENOMIC DNA]</scope>
    <source>
        <strain evidence="8">DSM 23317</strain>
    </source>
</reference>
<evidence type="ECO:0000313" key="7">
    <source>
        <dbReference type="EMBL" id="SDJ14920.1"/>
    </source>
</evidence>
<feature type="transmembrane region" description="Helical" evidence="6">
    <location>
        <begin position="110"/>
        <end position="127"/>
    </location>
</feature>
<protein>
    <submittedName>
        <fullName evidence="7">Uncharacterized membrane protein YhhN</fullName>
    </submittedName>
</protein>
<dbReference type="GO" id="GO:0016020">
    <property type="term" value="C:membrane"/>
    <property type="evidence" value="ECO:0007669"/>
    <property type="project" value="UniProtKB-SubCell"/>
</dbReference>
<evidence type="ECO:0000256" key="4">
    <source>
        <dbReference type="ARBA" id="ARBA00022989"/>
    </source>
</evidence>
<dbReference type="GO" id="GO:0016787">
    <property type="term" value="F:hydrolase activity"/>
    <property type="evidence" value="ECO:0007669"/>
    <property type="project" value="TreeGrafter"/>
</dbReference>
<dbReference type="RefSeq" id="WP_143026588.1">
    <property type="nucleotide sequence ID" value="NZ_FNEM01000005.1"/>
</dbReference>
<dbReference type="InterPro" id="IPR012506">
    <property type="entry name" value="TMEM86B-like"/>
</dbReference>
<keyword evidence="8" id="KW-1185">Reference proteome</keyword>
<keyword evidence="3 6" id="KW-0812">Transmembrane</keyword>
<dbReference type="EMBL" id="FNEM01000005">
    <property type="protein sequence ID" value="SDJ14920.1"/>
    <property type="molecule type" value="Genomic_DNA"/>
</dbReference>
<evidence type="ECO:0000256" key="3">
    <source>
        <dbReference type="ARBA" id="ARBA00022692"/>
    </source>
</evidence>
<dbReference type="AlphaFoldDB" id="A0A1G8REY3"/>
<dbReference type="OrthoDB" id="6401952at2"/>
<comment type="subcellular location">
    <subcellularLocation>
        <location evidence="1">Membrane</location>
        <topology evidence="1">Multi-pass membrane protein</topology>
    </subcellularLocation>
</comment>
<proteinExistence type="inferred from homology"/>
<dbReference type="PANTHER" id="PTHR31885">
    <property type="entry name" value="GH04784P"/>
    <property type="match status" value="1"/>
</dbReference>
<evidence type="ECO:0000256" key="2">
    <source>
        <dbReference type="ARBA" id="ARBA00007375"/>
    </source>
</evidence>
<feature type="transmembrane region" description="Helical" evidence="6">
    <location>
        <begin position="133"/>
        <end position="153"/>
    </location>
</feature>
<feature type="transmembrane region" description="Helical" evidence="6">
    <location>
        <begin position="184"/>
        <end position="205"/>
    </location>
</feature>
<evidence type="ECO:0000256" key="6">
    <source>
        <dbReference type="SAM" id="Phobius"/>
    </source>
</evidence>
<evidence type="ECO:0000313" key="8">
    <source>
        <dbReference type="Proteomes" id="UP000199527"/>
    </source>
</evidence>
<evidence type="ECO:0000256" key="5">
    <source>
        <dbReference type="ARBA" id="ARBA00023136"/>
    </source>
</evidence>
<gene>
    <name evidence="7" type="ORF">SAMN04488540_105138</name>
</gene>
<keyword evidence="4 6" id="KW-1133">Transmembrane helix</keyword>